<dbReference type="EMBL" id="BMNI01000007">
    <property type="protein sequence ID" value="GGO91731.1"/>
    <property type="molecule type" value="Genomic_DNA"/>
</dbReference>
<dbReference type="Proteomes" id="UP000655410">
    <property type="component" value="Unassembled WGS sequence"/>
</dbReference>
<reference evidence="3" key="1">
    <citation type="journal article" date="2019" name="Int. J. Syst. Evol. Microbiol.">
        <title>The Global Catalogue of Microorganisms (GCM) 10K type strain sequencing project: providing services to taxonomists for standard genome sequencing and annotation.</title>
        <authorList>
            <consortium name="The Broad Institute Genomics Platform"/>
            <consortium name="The Broad Institute Genome Sequencing Center for Infectious Disease"/>
            <person name="Wu L."/>
            <person name="Ma J."/>
        </authorList>
    </citation>
    <scope>NUCLEOTIDE SEQUENCE [LARGE SCALE GENOMIC DNA]</scope>
    <source>
        <strain evidence="3">CGMCC 4.7371</strain>
    </source>
</reference>
<evidence type="ECO:0000313" key="2">
    <source>
        <dbReference type="EMBL" id="GGO91731.1"/>
    </source>
</evidence>
<protein>
    <submittedName>
        <fullName evidence="2">Uncharacterized protein</fullName>
    </submittedName>
</protein>
<organism evidence="2 3">
    <name type="scientific">Nocardioides phosphati</name>
    <dbReference type="NCBI Taxonomy" id="1867775"/>
    <lineage>
        <taxon>Bacteria</taxon>
        <taxon>Bacillati</taxon>
        <taxon>Actinomycetota</taxon>
        <taxon>Actinomycetes</taxon>
        <taxon>Propionibacteriales</taxon>
        <taxon>Nocardioidaceae</taxon>
        <taxon>Nocardioides</taxon>
    </lineage>
</organism>
<name>A0ABQ2NCW5_9ACTN</name>
<comment type="caution">
    <text evidence="2">The sequence shown here is derived from an EMBL/GenBank/DDBJ whole genome shotgun (WGS) entry which is preliminary data.</text>
</comment>
<feature type="region of interest" description="Disordered" evidence="1">
    <location>
        <begin position="1"/>
        <end position="26"/>
    </location>
</feature>
<sequence length="59" mass="6042">MTTSRPATFEDIHAPGPTEVDPATGAPYDDLLVVGTGSAADTVARAGDEQAFLTERGHG</sequence>
<gene>
    <name evidence="2" type="ORF">GCM10011584_26510</name>
</gene>
<evidence type="ECO:0000256" key="1">
    <source>
        <dbReference type="SAM" id="MobiDB-lite"/>
    </source>
</evidence>
<keyword evidence="3" id="KW-1185">Reference proteome</keyword>
<accession>A0ABQ2NCW5</accession>
<evidence type="ECO:0000313" key="3">
    <source>
        <dbReference type="Proteomes" id="UP000655410"/>
    </source>
</evidence>
<dbReference type="RefSeq" id="WP_188784498.1">
    <property type="nucleotide sequence ID" value="NZ_BMNI01000007.1"/>
</dbReference>
<proteinExistence type="predicted"/>